<evidence type="ECO:0000313" key="3">
    <source>
        <dbReference type="EMBL" id="CUN30780.1"/>
    </source>
</evidence>
<evidence type="ECO:0000313" key="4">
    <source>
        <dbReference type="Proteomes" id="UP000095591"/>
    </source>
</evidence>
<comment type="similarity">
    <text evidence="1">Belongs to the N-acylglucosamine 2-epimerase family.</text>
</comment>
<proteinExistence type="inferred from homology"/>
<dbReference type="AlphaFoldDB" id="A0A173VVI2"/>
<evidence type="ECO:0000256" key="2">
    <source>
        <dbReference type="ARBA" id="ARBA00023235"/>
    </source>
</evidence>
<name>A0A173VVI2_PARDI</name>
<organism evidence="3 4">
    <name type="scientific">Parabacteroides distasonis</name>
    <dbReference type="NCBI Taxonomy" id="823"/>
    <lineage>
        <taxon>Bacteria</taxon>
        <taxon>Pseudomonadati</taxon>
        <taxon>Bacteroidota</taxon>
        <taxon>Bacteroidia</taxon>
        <taxon>Bacteroidales</taxon>
        <taxon>Tannerellaceae</taxon>
        <taxon>Parabacteroides</taxon>
    </lineage>
</organism>
<dbReference type="GO" id="GO:0005975">
    <property type="term" value="P:carbohydrate metabolic process"/>
    <property type="evidence" value="ECO:0007669"/>
    <property type="project" value="InterPro"/>
</dbReference>
<dbReference type="GO" id="GO:0016853">
    <property type="term" value="F:isomerase activity"/>
    <property type="evidence" value="ECO:0007669"/>
    <property type="project" value="UniProtKB-KW"/>
</dbReference>
<dbReference type="InterPro" id="IPR010819">
    <property type="entry name" value="AGE/CE"/>
</dbReference>
<dbReference type="FunFam" id="1.50.10.10:FF:000021">
    <property type="entry name" value="N-acylglucosamine 2-epimerase"/>
    <property type="match status" value="1"/>
</dbReference>
<dbReference type="EMBL" id="CYXP01000009">
    <property type="protein sequence ID" value="CUN30780.1"/>
    <property type="molecule type" value="Genomic_DNA"/>
</dbReference>
<accession>A0A173VVI2</accession>
<reference evidence="3 4" key="1">
    <citation type="submission" date="2015-09" db="EMBL/GenBank/DDBJ databases">
        <authorList>
            <consortium name="Pathogen Informatics"/>
        </authorList>
    </citation>
    <scope>NUCLEOTIDE SEQUENCE [LARGE SCALE GENOMIC DNA]</scope>
    <source>
        <strain evidence="3 4">2789STDY5608872</strain>
    </source>
</reference>
<keyword evidence="2" id="KW-0413">Isomerase</keyword>
<dbReference type="SUPFAM" id="SSF48208">
    <property type="entry name" value="Six-hairpin glycosidases"/>
    <property type="match status" value="1"/>
</dbReference>
<protein>
    <submittedName>
        <fullName evidence="3">N-acylglucosamine 2-epimerase (GlcNAc 2-epimerase)</fullName>
    </submittedName>
</protein>
<dbReference type="InterPro" id="IPR012341">
    <property type="entry name" value="6hp_glycosidase-like_sf"/>
</dbReference>
<dbReference type="InterPro" id="IPR008928">
    <property type="entry name" value="6-hairpin_glycosidase_sf"/>
</dbReference>
<gene>
    <name evidence="3" type="ORF">ERS852429_03633</name>
</gene>
<sequence length="400" mass="46388">MAAFDNLSNPSEYLAYWGKAYRNELLSNILPFWMKYGLDKENGGYFTCVDRDGTLMDSTKSVWFQGRFAFILAYAYNHIEKNEEWLRACKNGIDFIEKHCFDTDGRMFFEVTAAGIPVRKRRYVFSETFAAIAMAHYALASGDKGYAEKAVNLFKQVLHYKNTPGLLEPKFREGLVAKGHSFCMILIDTAARIREAINDPILTQQIDDSIAELRRDFMHPEFKAILETVGPNGEFIDSIAGRTINPGHSIETAWFILEEAKYRGWDPQLKEMGLQILNWSWDWGWDKTYGGINYFKDCKNFPPQEYWHDMKFWWPQCEAVIATLYAYQATGDAKYLEMHKLINDYTFNHLPDKEYGEWYGYLHFDGSVSQSAKGNLFKGPFHIPRMLLKCSLLCDEILSK</sequence>
<dbReference type="Pfam" id="PF07221">
    <property type="entry name" value="GlcNAc_2-epim"/>
    <property type="match status" value="1"/>
</dbReference>
<dbReference type="Proteomes" id="UP000095591">
    <property type="component" value="Unassembled WGS sequence"/>
</dbReference>
<evidence type="ECO:0000256" key="1">
    <source>
        <dbReference type="ARBA" id="ARBA00008558"/>
    </source>
</evidence>
<dbReference type="PANTHER" id="PTHR15108">
    <property type="entry name" value="N-ACYLGLUCOSAMINE-2-EPIMERASE"/>
    <property type="match status" value="1"/>
</dbReference>
<dbReference type="RefSeq" id="WP_044545132.1">
    <property type="nucleotide sequence ID" value="NZ_CDRH01000164.1"/>
</dbReference>
<dbReference type="Gene3D" id="1.50.10.10">
    <property type="match status" value="1"/>
</dbReference>